<evidence type="ECO:0000313" key="1">
    <source>
        <dbReference type="Proteomes" id="UP000887574"/>
    </source>
</evidence>
<dbReference type="AlphaFoldDB" id="A0A915EM36"/>
<accession>A0A915EM36</accession>
<reference evidence="2" key="1">
    <citation type="submission" date="2022-11" db="UniProtKB">
        <authorList>
            <consortium name="WormBaseParasite"/>
        </authorList>
    </citation>
    <scope>IDENTIFICATION</scope>
</reference>
<sequence>MCEQYDHLDNTWKDFETEFAKIMEIRSRPLFNKQEADQEVEHFFDDLSSRLDHLVELPSSEFLDNSAQAKEQLKSAKKKIDLYRIAMREFNKYRSTWSTQAEGFHFTEDSPCKCGGLYDNNSAHLLSHQLIQKGWMDEFPTLCLCCPAGRPIRQKELRDQVFNSERKMPEKYEIATNVFLYCEKKIDGVMQEHVYFGTKDVCVEGDGRSADDFSKNCYIKYYKAVERTQSFNFEGCSYVVKNVVPDKEDCNQLSAYLECMKDKFGKGGTPEWRESVHLACDKSA</sequence>
<evidence type="ECO:0000313" key="2">
    <source>
        <dbReference type="WBParaSite" id="jg7342"/>
    </source>
</evidence>
<protein>
    <submittedName>
        <fullName evidence="2">Uncharacterized protein</fullName>
    </submittedName>
</protein>
<keyword evidence="1" id="KW-1185">Reference proteome</keyword>
<proteinExistence type="predicted"/>
<name>A0A915EM36_9BILA</name>
<dbReference type="WBParaSite" id="jg7342">
    <property type="protein sequence ID" value="jg7342"/>
    <property type="gene ID" value="jg7342"/>
</dbReference>
<dbReference type="Proteomes" id="UP000887574">
    <property type="component" value="Unplaced"/>
</dbReference>
<organism evidence="1 2">
    <name type="scientific">Ditylenchus dipsaci</name>
    <dbReference type="NCBI Taxonomy" id="166011"/>
    <lineage>
        <taxon>Eukaryota</taxon>
        <taxon>Metazoa</taxon>
        <taxon>Ecdysozoa</taxon>
        <taxon>Nematoda</taxon>
        <taxon>Chromadorea</taxon>
        <taxon>Rhabditida</taxon>
        <taxon>Tylenchina</taxon>
        <taxon>Tylenchomorpha</taxon>
        <taxon>Sphaerularioidea</taxon>
        <taxon>Anguinidae</taxon>
        <taxon>Anguininae</taxon>
        <taxon>Ditylenchus</taxon>
    </lineage>
</organism>